<name>A0ABS2QKS6_9BACI</name>
<dbReference type="EMBL" id="JAFBFI010000015">
    <property type="protein sequence ID" value="MBM7693781.1"/>
    <property type="molecule type" value="Genomic_DNA"/>
</dbReference>
<evidence type="ECO:0000313" key="3">
    <source>
        <dbReference type="Proteomes" id="UP000823486"/>
    </source>
</evidence>
<dbReference type="RefSeq" id="WP_204544747.1">
    <property type="nucleotide sequence ID" value="NZ_JAFBFI010000015.1"/>
</dbReference>
<evidence type="ECO:0000313" key="2">
    <source>
        <dbReference type="EMBL" id="MBM7693781.1"/>
    </source>
</evidence>
<dbReference type="Proteomes" id="UP000823486">
    <property type="component" value="Unassembled WGS sequence"/>
</dbReference>
<comment type="caution">
    <text evidence="2">The sequence shown here is derived from an EMBL/GenBank/DDBJ whole genome shotgun (WGS) entry which is preliminary data.</text>
</comment>
<keyword evidence="3" id="KW-1185">Reference proteome</keyword>
<evidence type="ECO:0000256" key="1">
    <source>
        <dbReference type="SAM" id="MobiDB-lite"/>
    </source>
</evidence>
<reference evidence="2 3" key="1">
    <citation type="submission" date="2021-01" db="EMBL/GenBank/DDBJ databases">
        <title>Genomic Encyclopedia of Type Strains, Phase IV (KMG-IV): sequencing the most valuable type-strain genomes for metagenomic binning, comparative biology and taxonomic classification.</title>
        <authorList>
            <person name="Goeker M."/>
        </authorList>
    </citation>
    <scope>NUCLEOTIDE SEQUENCE [LARGE SCALE GENOMIC DNA]</scope>
    <source>
        <strain evidence="2 3">DSM 105482</strain>
    </source>
</reference>
<accession>A0ABS2QKS6</accession>
<proteinExistence type="predicted"/>
<sequence length="156" mass="18105">MYFNHDYVNYNYPYGQEDYYSMPILAEDYYEDEFDVRQFMPGFPGSGGMMGPPQGPPFNQPPYGSPGQGQQAGPPSAPPPSYIPAQTQQAQAFAVDPGSIRRCLYRYTYVWLRNRQQFWFFPVFLGRTSISGYRWTGYRWVFFGVSLRQIESFTCV</sequence>
<organism evidence="2 3">
    <name type="scientific">Peribacillus deserti</name>
    <dbReference type="NCBI Taxonomy" id="673318"/>
    <lineage>
        <taxon>Bacteria</taxon>
        <taxon>Bacillati</taxon>
        <taxon>Bacillota</taxon>
        <taxon>Bacilli</taxon>
        <taxon>Bacillales</taxon>
        <taxon>Bacillaceae</taxon>
        <taxon>Peribacillus</taxon>
    </lineage>
</organism>
<feature type="compositionally biased region" description="Pro residues" evidence="1">
    <location>
        <begin position="53"/>
        <end position="64"/>
    </location>
</feature>
<protein>
    <recommendedName>
        <fullName evidence="4">Transporter</fullName>
    </recommendedName>
</protein>
<gene>
    <name evidence="2" type="ORF">JOC77_003225</name>
</gene>
<feature type="region of interest" description="Disordered" evidence="1">
    <location>
        <begin position="50"/>
        <end position="83"/>
    </location>
</feature>
<evidence type="ECO:0008006" key="4">
    <source>
        <dbReference type="Google" id="ProtNLM"/>
    </source>
</evidence>